<proteinExistence type="predicted"/>
<evidence type="ECO:0000313" key="3">
    <source>
        <dbReference type="Proteomes" id="UP000621560"/>
    </source>
</evidence>
<feature type="transmembrane region" description="Helical" evidence="1">
    <location>
        <begin position="30"/>
        <end position="47"/>
    </location>
</feature>
<name>A0A927BQQ7_9BACL</name>
<reference evidence="2" key="1">
    <citation type="submission" date="2020-09" db="EMBL/GenBank/DDBJ databases">
        <title>A novel bacterium of genus Paenibacillus, isolated from South China Sea.</title>
        <authorList>
            <person name="Huang H."/>
            <person name="Mo K."/>
            <person name="Hu Y."/>
        </authorList>
    </citation>
    <scope>NUCLEOTIDE SEQUENCE</scope>
    <source>
        <strain evidence="2">IB182496</strain>
    </source>
</reference>
<keyword evidence="1" id="KW-0812">Transmembrane</keyword>
<dbReference type="EMBL" id="JACXIZ010000009">
    <property type="protein sequence ID" value="MBD2844191.1"/>
    <property type="molecule type" value="Genomic_DNA"/>
</dbReference>
<sequence length="71" mass="8117">MWLIAGLLGMIGWVGVIELPPLLRRRHWRTFGLTIVLTLTVAVLGVYQCMFEHTFNPLNWITHGFRLIGIG</sequence>
<dbReference type="RefSeq" id="WP_190914661.1">
    <property type="nucleotide sequence ID" value="NZ_JACXIZ010000009.1"/>
</dbReference>
<comment type="caution">
    <text evidence="2">The sequence shown here is derived from an EMBL/GenBank/DDBJ whole genome shotgun (WGS) entry which is preliminary data.</text>
</comment>
<dbReference type="Proteomes" id="UP000621560">
    <property type="component" value="Unassembled WGS sequence"/>
</dbReference>
<evidence type="ECO:0000313" key="2">
    <source>
        <dbReference type="EMBL" id="MBD2844191.1"/>
    </source>
</evidence>
<protein>
    <submittedName>
        <fullName evidence="2">Uncharacterized protein</fullName>
    </submittedName>
</protein>
<feature type="transmembrane region" description="Helical" evidence="1">
    <location>
        <begin position="6"/>
        <end position="23"/>
    </location>
</feature>
<organism evidence="2 3">
    <name type="scientific">Paenibacillus sabuli</name>
    <dbReference type="NCBI Taxonomy" id="2772509"/>
    <lineage>
        <taxon>Bacteria</taxon>
        <taxon>Bacillati</taxon>
        <taxon>Bacillota</taxon>
        <taxon>Bacilli</taxon>
        <taxon>Bacillales</taxon>
        <taxon>Paenibacillaceae</taxon>
        <taxon>Paenibacillus</taxon>
    </lineage>
</organism>
<gene>
    <name evidence="2" type="ORF">IDH44_03240</name>
</gene>
<evidence type="ECO:0000256" key="1">
    <source>
        <dbReference type="SAM" id="Phobius"/>
    </source>
</evidence>
<dbReference type="AlphaFoldDB" id="A0A927BQQ7"/>
<keyword evidence="3" id="KW-1185">Reference proteome</keyword>
<accession>A0A927BQQ7</accession>
<keyword evidence="1" id="KW-1133">Transmembrane helix</keyword>
<keyword evidence="1" id="KW-0472">Membrane</keyword>